<organism evidence="2 3">
    <name type="scientific">Phaseolus angularis</name>
    <name type="common">Azuki bean</name>
    <name type="synonym">Vigna angularis</name>
    <dbReference type="NCBI Taxonomy" id="3914"/>
    <lineage>
        <taxon>Eukaryota</taxon>
        <taxon>Viridiplantae</taxon>
        <taxon>Streptophyta</taxon>
        <taxon>Embryophyta</taxon>
        <taxon>Tracheophyta</taxon>
        <taxon>Spermatophyta</taxon>
        <taxon>Magnoliopsida</taxon>
        <taxon>eudicotyledons</taxon>
        <taxon>Gunneridae</taxon>
        <taxon>Pentapetalae</taxon>
        <taxon>rosids</taxon>
        <taxon>fabids</taxon>
        <taxon>Fabales</taxon>
        <taxon>Fabaceae</taxon>
        <taxon>Papilionoideae</taxon>
        <taxon>50 kb inversion clade</taxon>
        <taxon>NPAAA clade</taxon>
        <taxon>indigoferoid/millettioid clade</taxon>
        <taxon>Phaseoleae</taxon>
        <taxon>Vigna</taxon>
    </lineage>
</organism>
<reference evidence="2 3" key="1">
    <citation type="submission" date="2020-05" db="EMBL/GenBank/DDBJ databases">
        <title>Vigna angularis (adzuki bean) Var. LongXiaoDou No. 4 denovo assembly.</title>
        <authorList>
            <person name="Xiang H."/>
        </authorList>
    </citation>
    <scope>NUCLEOTIDE SEQUENCE [LARGE SCALE GENOMIC DNA]</scope>
    <source>
        <tissue evidence="2">Leaf</tissue>
    </source>
</reference>
<dbReference type="EMBL" id="JABFOF010000002">
    <property type="protein sequence ID" value="KAG2404592.1"/>
    <property type="molecule type" value="Genomic_DNA"/>
</dbReference>
<comment type="caution">
    <text evidence="2">The sequence shown here is derived from an EMBL/GenBank/DDBJ whole genome shotgun (WGS) entry which is preliminary data.</text>
</comment>
<feature type="region of interest" description="Disordered" evidence="1">
    <location>
        <begin position="39"/>
        <end position="69"/>
    </location>
</feature>
<keyword evidence="2" id="KW-0413">Isomerase</keyword>
<accession>A0A8T0KZD9</accession>
<protein>
    <submittedName>
        <fullName evidence="2">Peptidyl-prolyl cis-trans isomerase</fullName>
    </submittedName>
</protein>
<proteinExistence type="predicted"/>
<dbReference type="GO" id="GO:0016853">
    <property type="term" value="F:isomerase activity"/>
    <property type="evidence" value="ECO:0007669"/>
    <property type="project" value="UniProtKB-KW"/>
</dbReference>
<evidence type="ECO:0000256" key="1">
    <source>
        <dbReference type="SAM" id="MobiDB-lite"/>
    </source>
</evidence>
<dbReference type="AlphaFoldDB" id="A0A8T0KZD9"/>
<name>A0A8T0KZD9_PHAAN</name>
<gene>
    <name evidence="2" type="ORF">HKW66_Vig0115140</name>
</gene>
<dbReference type="PANTHER" id="PTHR47318:SF1">
    <property type="entry name" value="PEPTIDYL-PROLYL CIS-TRANS ISOMERASE CYP37, CHLOROPLASTIC"/>
    <property type="match status" value="1"/>
</dbReference>
<evidence type="ECO:0000313" key="3">
    <source>
        <dbReference type="Proteomes" id="UP000743370"/>
    </source>
</evidence>
<dbReference type="PANTHER" id="PTHR47318">
    <property type="entry name" value="PEPTIDYL-PROLYL CIS-TRANS ISOMERASE CYP37, CHLOROPLASTIC"/>
    <property type="match status" value="1"/>
</dbReference>
<dbReference type="SUPFAM" id="SSF55331">
    <property type="entry name" value="Tautomerase/MIF"/>
    <property type="match status" value="1"/>
</dbReference>
<sequence length="314" mass="33681">MPCLHIITNLNLDGVDTNPVFSELTAAVSTIIGKPEKLTTADNGETAADNGERHRTGANSSDSAGGQLRTETRVTVGRKPVTGLRLGLEGNKQNRLAIHLQHFVSLPKNLLPHLDTHVAIGAPKKSSTSLTKKGSGDKKEDTSTHIGKLAKIVDTTEMFKGPQDIPGHWLSGRGTVEFTIEKGDGSTYSPVGGEQKNTATIQVVIDRYSASLTAGNFAKPVMDGAYNGAKLNSINQAILSDNGVSQCLPENDDEVKGGAVASSITTAAAKSLWRSERWSSWKGLRRWLDNELARISSTKPLRQWGQAMVACDER</sequence>
<dbReference type="Gene3D" id="3.30.429.10">
    <property type="entry name" value="Macrophage Migration Inhibitory Factor"/>
    <property type="match status" value="1"/>
</dbReference>
<dbReference type="InterPro" id="IPR044259">
    <property type="entry name" value="CYP37-like"/>
</dbReference>
<dbReference type="Proteomes" id="UP000743370">
    <property type="component" value="Unassembled WGS sequence"/>
</dbReference>
<dbReference type="InterPro" id="IPR014347">
    <property type="entry name" value="Tautomerase/MIF_sf"/>
</dbReference>
<evidence type="ECO:0000313" key="2">
    <source>
        <dbReference type="EMBL" id="KAG2404592.1"/>
    </source>
</evidence>